<dbReference type="Pfam" id="PF09736">
    <property type="entry name" value="Bud13"/>
    <property type="match status" value="1"/>
</dbReference>
<dbReference type="EMBL" id="LSSL01006733">
    <property type="protein sequence ID" value="OLY78320.1"/>
    <property type="molecule type" value="Genomic_DNA"/>
</dbReference>
<evidence type="ECO:0000313" key="4">
    <source>
        <dbReference type="Proteomes" id="UP000187455"/>
    </source>
</evidence>
<dbReference type="InterPro" id="IPR051112">
    <property type="entry name" value="CWC26_splicing_factor"/>
</dbReference>
<sequence>MSSLQSYLEANYGDSRNSKKSKSKNKSKTRKSNHAEISIGGTQIIDEDNLFESETSKPKKKSKTKIELIEDETPKFLTDSWSKVNSESKTDFSESAIVLEFEKEADTIEDLPFIAEGVDLLLQAKKEKISEENIKSKKEEESLKNALLKAKENRRYGLVTAQEMKQDLKVQEKIKEHKASINSLREKDTGAGATVYRDSKTMKKIDIDAERQNALDQIQAKKDQILKEKEWGKGLVQRREMLKQKQLLEHQKNAPFAISKNELSLMRESDSHSEKFNSTSRKYESTHSSRVTSLESSKRASKQLLYPEYEGPILFPNRFGIKPGYRWDGVDRSNGFEEKLFASKNKALMQKSDKFMHGIRDW</sequence>
<reference evidence="3 4" key="1">
    <citation type="journal article" date="2016" name="Mol. Biol. Evol.">
        <title>Genome-Wide Survey of Gut Fungi (Harpellales) Reveals the First Horizontally Transferred Ubiquitin Gene from a Mosquito Host.</title>
        <authorList>
            <person name="Wang Y."/>
            <person name="White M.M."/>
            <person name="Kvist S."/>
            <person name="Moncalvo J.M."/>
        </authorList>
    </citation>
    <scope>NUCLEOTIDE SEQUENCE [LARGE SCALE GENOMIC DNA]</scope>
    <source>
        <strain evidence="3 4">ALG-7-W6</strain>
    </source>
</reference>
<dbReference type="GO" id="GO:0070274">
    <property type="term" value="C:RES complex"/>
    <property type="evidence" value="ECO:0007669"/>
    <property type="project" value="TreeGrafter"/>
</dbReference>
<feature type="compositionally biased region" description="Basic residues" evidence="2">
    <location>
        <begin position="18"/>
        <end position="32"/>
    </location>
</feature>
<dbReference type="STRING" id="133383.A0A1R0GN61"/>
<dbReference type="GO" id="GO:0000398">
    <property type="term" value="P:mRNA splicing, via spliceosome"/>
    <property type="evidence" value="ECO:0007669"/>
    <property type="project" value="TreeGrafter"/>
</dbReference>
<evidence type="ECO:0000313" key="3">
    <source>
        <dbReference type="EMBL" id="OLY78320.1"/>
    </source>
</evidence>
<evidence type="ECO:0000256" key="1">
    <source>
        <dbReference type="ARBA" id="ARBA00011069"/>
    </source>
</evidence>
<dbReference type="InterPro" id="IPR018609">
    <property type="entry name" value="Bud13"/>
</dbReference>
<feature type="region of interest" description="Disordered" evidence="2">
    <location>
        <begin position="1"/>
        <end position="41"/>
    </location>
</feature>
<protein>
    <submittedName>
        <fullName evidence="3">Pre-mRNA-splicing factor CWC26</fullName>
    </submittedName>
</protein>
<comment type="similarity">
    <text evidence="1">Belongs to the CWC26 family.</text>
</comment>
<proteinExistence type="inferred from homology"/>
<dbReference type="GO" id="GO:0005684">
    <property type="term" value="C:U2-type spliceosomal complex"/>
    <property type="evidence" value="ECO:0007669"/>
    <property type="project" value="TreeGrafter"/>
</dbReference>
<gene>
    <name evidence="3" type="ORF">AYI68_g7632</name>
</gene>
<dbReference type="Proteomes" id="UP000187455">
    <property type="component" value="Unassembled WGS sequence"/>
</dbReference>
<feature type="region of interest" description="Disordered" evidence="2">
    <location>
        <begin position="269"/>
        <end position="295"/>
    </location>
</feature>
<evidence type="ECO:0000256" key="2">
    <source>
        <dbReference type="SAM" id="MobiDB-lite"/>
    </source>
</evidence>
<dbReference type="PANTHER" id="PTHR31809:SF0">
    <property type="entry name" value="BUD13 HOMOLOG"/>
    <property type="match status" value="1"/>
</dbReference>
<dbReference type="OrthoDB" id="6022at2759"/>
<keyword evidence="4" id="KW-1185">Reference proteome</keyword>
<organism evidence="3 4">
    <name type="scientific">Smittium mucronatum</name>
    <dbReference type="NCBI Taxonomy" id="133383"/>
    <lineage>
        <taxon>Eukaryota</taxon>
        <taxon>Fungi</taxon>
        <taxon>Fungi incertae sedis</taxon>
        <taxon>Zoopagomycota</taxon>
        <taxon>Kickxellomycotina</taxon>
        <taxon>Harpellomycetes</taxon>
        <taxon>Harpellales</taxon>
        <taxon>Legeriomycetaceae</taxon>
        <taxon>Smittium</taxon>
    </lineage>
</organism>
<name>A0A1R0GN61_9FUNG</name>
<comment type="caution">
    <text evidence="3">The sequence shown here is derived from an EMBL/GenBank/DDBJ whole genome shotgun (WGS) entry which is preliminary data.</text>
</comment>
<dbReference type="AlphaFoldDB" id="A0A1R0GN61"/>
<feature type="compositionally biased region" description="Basic and acidic residues" evidence="2">
    <location>
        <begin position="269"/>
        <end position="287"/>
    </location>
</feature>
<accession>A0A1R0GN61</accession>
<dbReference type="PANTHER" id="PTHR31809">
    <property type="entry name" value="BUD13 HOMOLOG"/>
    <property type="match status" value="1"/>
</dbReference>
<dbReference type="GO" id="GO:0003723">
    <property type="term" value="F:RNA binding"/>
    <property type="evidence" value="ECO:0007669"/>
    <property type="project" value="TreeGrafter"/>
</dbReference>